<dbReference type="PANTHER" id="PTHR11102:SF147">
    <property type="entry name" value="SEL1L ADAPTOR SUBUNIT OF ERAD E3 UBIQUITIN LIGASE"/>
    <property type="match status" value="1"/>
</dbReference>
<keyword evidence="5" id="KW-1185">Reference proteome</keyword>
<dbReference type="CDD" id="cd00038">
    <property type="entry name" value="CAP_ED"/>
    <property type="match status" value="1"/>
</dbReference>
<dbReference type="InterPro" id="IPR011990">
    <property type="entry name" value="TPR-like_helical_dom_sf"/>
</dbReference>
<dbReference type="GO" id="GO:0036503">
    <property type="term" value="P:ERAD pathway"/>
    <property type="evidence" value="ECO:0007669"/>
    <property type="project" value="TreeGrafter"/>
</dbReference>
<dbReference type="PROSITE" id="PS00888">
    <property type="entry name" value="CNMP_BINDING_1"/>
    <property type="match status" value="1"/>
</dbReference>
<evidence type="ECO:0000259" key="3">
    <source>
        <dbReference type="PROSITE" id="PS50042"/>
    </source>
</evidence>
<dbReference type="InParanoid" id="A0A0V0QEL6"/>
<evidence type="ECO:0000313" key="4">
    <source>
        <dbReference type="EMBL" id="KRX00584.1"/>
    </source>
</evidence>
<accession>A0A0V0QEL6</accession>
<dbReference type="InterPro" id="IPR036860">
    <property type="entry name" value="SH2_dom_sf"/>
</dbReference>
<feature type="domain" description="Cyclic nucleotide-binding" evidence="3">
    <location>
        <begin position="576"/>
        <end position="714"/>
    </location>
</feature>
<dbReference type="Proteomes" id="UP000054937">
    <property type="component" value="Unassembled WGS sequence"/>
</dbReference>
<comment type="similarity">
    <text evidence="1">Belongs to the sel-1 family.</text>
</comment>
<dbReference type="InterPro" id="IPR035420">
    <property type="entry name" value="Spt6_SH2"/>
</dbReference>
<dbReference type="PROSITE" id="PS50042">
    <property type="entry name" value="CNMP_BINDING_3"/>
    <property type="match status" value="1"/>
</dbReference>
<dbReference type="InterPro" id="IPR000595">
    <property type="entry name" value="cNMP-bd_dom"/>
</dbReference>
<evidence type="ECO:0000313" key="5">
    <source>
        <dbReference type="Proteomes" id="UP000054937"/>
    </source>
</evidence>
<gene>
    <name evidence="4" type="ORF">PPERSA_12803</name>
</gene>
<dbReference type="InterPro" id="IPR006597">
    <property type="entry name" value="Sel1-like"/>
</dbReference>
<dbReference type="Gene3D" id="3.30.505.10">
    <property type="entry name" value="SH2 domain"/>
    <property type="match status" value="1"/>
</dbReference>
<dbReference type="Gene3D" id="2.60.120.10">
    <property type="entry name" value="Jelly Rolls"/>
    <property type="match status" value="1"/>
</dbReference>
<dbReference type="InterPro" id="IPR014710">
    <property type="entry name" value="RmlC-like_jellyroll"/>
</dbReference>
<dbReference type="OrthoDB" id="272077at2759"/>
<dbReference type="InterPro" id="IPR019734">
    <property type="entry name" value="TPR_rpt"/>
</dbReference>
<dbReference type="SUPFAM" id="SSF81901">
    <property type="entry name" value="HCP-like"/>
    <property type="match status" value="1"/>
</dbReference>
<dbReference type="InterPro" id="IPR018490">
    <property type="entry name" value="cNMP-bd_dom_sf"/>
</dbReference>
<dbReference type="AlphaFoldDB" id="A0A0V0QEL6"/>
<proteinExistence type="inferred from homology"/>
<dbReference type="InterPro" id="IPR018488">
    <property type="entry name" value="cNMP-bd_CS"/>
</dbReference>
<name>A0A0V0QEL6_PSEPJ</name>
<comment type="caution">
    <text evidence="4">The sequence shown here is derived from an EMBL/GenBank/DDBJ whole genome shotgun (WGS) entry which is preliminary data.</text>
</comment>
<evidence type="ECO:0000256" key="1">
    <source>
        <dbReference type="ARBA" id="ARBA00038101"/>
    </source>
</evidence>
<reference evidence="4 5" key="1">
    <citation type="journal article" date="2015" name="Sci. Rep.">
        <title>Genome of the facultative scuticociliatosis pathogen Pseudocohnilembus persalinus provides insight into its virulence through horizontal gene transfer.</title>
        <authorList>
            <person name="Xiong J."/>
            <person name="Wang G."/>
            <person name="Cheng J."/>
            <person name="Tian M."/>
            <person name="Pan X."/>
            <person name="Warren A."/>
            <person name="Jiang C."/>
            <person name="Yuan D."/>
            <person name="Miao W."/>
        </authorList>
    </citation>
    <scope>NUCLEOTIDE SEQUENCE [LARGE SCALE GENOMIC DNA]</scope>
    <source>
        <strain evidence="4">36N120E</strain>
    </source>
</reference>
<feature type="repeat" description="TPR" evidence="2">
    <location>
        <begin position="1085"/>
        <end position="1118"/>
    </location>
</feature>
<organism evidence="4 5">
    <name type="scientific">Pseudocohnilembus persalinus</name>
    <name type="common">Ciliate</name>
    <dbReference type="NCBI Taxonomy" id="266149"/>
    <lineage>
        <taxon>Eukaryota</taxon>
        <taxon>Sar</taxon>
        <taxon>Alveolata</taxon>
        <taxon>Ciliophora</taxon>
        <taxon>Intramacronucleata</taxon>
        <taxon>Oligohymenophorea</taxon>
        <taxon>Scuticociliatia</taxon>
        <taxon>Philasterida</taxon>
        <taxon>Pseudocohnilembidae</taxon>
        <taxon>Pseudocohnilembus</taxon>
    </lineage>
</organism>
<dbReference type="PANTHER" id="PTHR11102">
    <property type="entry name" value="SEL-1-LIKE PROTEIN"/>
    <property type="match status" value="1"/>
</dbReference>
<dbReference type="Gene3D" id="1.25.40.10">
    <property type="entry name" value="Tetratricopeptide repeat domain"/>
    <property type="match status" value="1"/>
</dbReference>
<dbReference type="InterPro" id="IPR050767">
    <property type="entry name" value="Sel1_AlgK"/>
</dbReference>
<dbReference type="EMBL" id="LDAU01000184">
    <property type="protein sequence ID" value="KRX00584.1"/>
    <property type="molecule type" value="Genomic_DNA"/>
</dbReference>
<dbReference type="PROSITE" id="PS50005">
    <property type="entry name" value="TPR"/>
    <property type="match status" value="1"/>
</dbReference>
<dbReference type="SMART" id="SM00671">
    <property type="entry name" value="SEL1"/>
    <property type="match status" value="4"/>
</dbReference>
<dbReference type="Pfam" id="PF14633">
    <property type="entry name" value="SH2_2"/>
    <property type="match status" value="1"/>
</dbReference>
<dbReference type="Pfam" id="PF08238">
    <property type="entry name" value="Sel1"/>
    <property type="match status" value="4"/>
</dbReference>
<sequence>MLQDILENSNNKNNRVKKQELYHQEMINYPLKNNKEITQNKDDQNSSSFKLNKTSNSIQNILNEELLSPIQLCRNLYLKQFKKHDIMLFQGEKSNDLLYLVLKGQVSIIEHENLETVFKKEIDQENLKLKKQIKNGQMNIFEQFIKNQPEIISEKNQEYLPILKDNLEQFDIKQGQNQLNQNFRVYSERNIEFQEENQQNNGEKTNDQIKNFQKQTNLYLHQENNKQQQYFININNSNISNQNDNNKSQTFEKRPSVFINIQQQESKQYSFNSSFQNSFSSIDDVNQIINFDKHIINIQINLQQQNYPTTYYEQSSQILEMQPQCFLAIPLSKQIRGKSEDIHSNTQNSNLNEFYKPRGQSLQTINKKLQNSTHPFFITQNSEKEAIRHVNFLLSNSGRDLLEKYKKSYRLSEMCNDISLEKQLFGINLRLLPIKLREQFITISLGKKINTIKAGEMVGERIRPENDYPKLLNKVKQQTGRTVLRKINHPKYKQSNYSTAVEYLKDKENGEFVIRSSSQGPEYLTITWKFLDDCIALTKEKKNRSATCLCVEDVDCLVMGKSDYLLVQDAFKKIIYLKEYTIQKALPIIELVVNKQYKQSLFNLFKFDHITKGKILITEGEKGDKIFIFMQGQLVVQKWIDVKTDTGLKKQMIQICTIEQPSFIGEEILALENQKSIPQKQLSPKKQVYNDIPYNYTVIANSNSKVLVLQKQDLLSKFPNDVLPYLQNVNQQKEFVRQQFLTTQIKKKNNQKVEQQLIEEVFKLENDGINSYLKNSVFQKYKQLFIEHYTQNGNQNFSEMFLNPQNKSLGNIEKEILKNELTIDYLKELQEKLNQNQYKIRLLLKKTFQSQEEQNLAIKVHQLQKLYQDAKYDIANLKNFDVEKHIQSENENELQKQNNLQRQQLIFLDNARKGIMIFNCLEDLYVQMKETEAQIKQFKLDETVLGAYKFSHDSNLDFNEIINQIKKIADQKNDAWTQYTLGQLYYDGDKNIEQNYQKAFEYAKKSADQKCPSGQCLLGNIYFFGRGVEQSYEKAMEQYKLSCEQNYPNAFNMIGIMHQFGMGGLEINKQEAFNNYKISAEQGNPHGLYNIGQLYFESNQIDSAIIYLQQAADLNSIQAIEQLIKIYKFGEGGVKISQEIAGKWENYLQDFKDLYGYKKNTIKEENQEDEADESQEKQ</sequence>
<dbReference type="GO" id="GO:0005789">
    <property type="term" value="C:endoplasmic reticulum membrane"/>
    <property type="evidence" value="ECO:0007669"/>
    <property type="project" value="TreeGrafter"/>
</dbReference>
<evidence type="ECO:0000256" key="2">
    <source>
        <dbReference type="PROSITE-ProRule" id="PRU00339"/>
    </source>
</evidence>
<keyword evidence="2" id="KW-0802">TPR repeat</keyword>
<protein>
    <submittedName>
        <fullName evidence="4">Cyclic nucleotide-binding protein</fullName>
    </submittedName>
</protein>
<dbReference type="SUPFAM" id="SSF51206">
    <property type="entry name" value="cAMP-binding domain-like"/>
    <property type="match status" value="2"/>
</dbReference>